<proteinExistence type="predicted"/>
<evidence type="ECO:0000313" key="2">
    <source>
        <dbReference type="EMBL" id="MCT1605914.1"/>
    </source>
</evidence>
<dbReference type="Proteomes" id="UP001205046">
    <property type="component" value="Unassembled WGS sequence"/>
</dbReference>
<evidence type="ECO:0000256" key="1">
    <source>
        <dbReference type="SAM" id="Coils"/>
    </source>
</evidence>
<gene>
    <name evidence="2" type="ORF">M3B43_00985</name>
</gene>
<name>A0ABT2HMY6_9MICC</name>
<feature type="coiled-coil region" evidence="1">
    <location>
        <begin position="189"/>
        <end position="216"/>
    </location>
</feature>
<accession>A0ABT2HMY6</accession>
<protein>
    <submittedName>
        <fullName evidence="2">Uncharacterized protein</fullName>
    </submittedName>
</protein>
<keyword evidence="1" id="KW-0175">Coiled coil</keyword>
<dbReference type="EMBL" id="JALXMO010000001">
    <property type="protein sequence ID" value="MCT1605914.1"/>
    <property type="molecule type" value="Genomic_DNA"/>
</dbReference>
<sequence length="482" mass="53990">MGDLSLLGSFVEAGTAVALTKHRQHHGFGAAAEELRSRTGMKLPMNFQPYGAVGFFDNAQLAEAGFFESFVAAFEVLRELRPESRRLEVGALAAASLRFGDGYGRLPRSLRFRPTGYVQHLQPRQDIQMLSYGDSPLPWEPLEFKHVEHAVRKGRTVALAARDAWLGFASGVWGFEDFTSQRSGGPLGRMKLANQIERARQLIEEDKARKAKEREHRQLDVPVLVWPGTEDLDADRPAQYALRVAKDQYDFLHLPKRGSERLFVFFSGYANRKKVRPPVFQRWTWAERFPGHCLYFSDPALHRVHGLSIGYYAGSPERDVLEVIAEVVRDVALKHGVPLENVATYGSSAGGFASLRIAEYLQGAAHIAINPQTDLLRHDGAKVGRVVRDVYGAAAFEDLPEEHRRRFTTHRAEVIGGGSRFLVMQNRLDEFHLVNHYRPLMEFVESAGDSEAVQTYEFEHGAGHRGGESSDALEVALRFAAP</sequence>
<reference evidence="2 3" key="1">
    <citation type="submission" date="2022-04" db="EMBL/GenBank/DDBJ databases">
        <title>Human microbiome associated bacterial genomes.</title>
        <authorList>
            <person name="Sandstrom S."/>
            <person name="Salamzade R."/>
            <person name="Kalan L.R."/>
        </authorList>
    </citation>
    <scope>NUCLEOTIDE SEQUENCE [LARGE SCALE GENOMIC DNA]</scope>
    <source>
        <strain evidence="3">p3-SID767</strain>
    </source>
</reference>
<dbReference type="RefSeq" id="WP_260072169.1">
    <property type="nucleotide sequence ID" value="NZ_JALXMO010000001.1"/>
</dbReference>
<keyword evidence="3" id="KW-1185">Reference proteome</keyword>
<dbReference type="InterPro" id="IPR029058">
    <property type="entry name" value="AB_hydrolase_fold"/>
</dbReference>
<organism evidence="2 3">
    <name type="scientific">Nesterenkonia massiliensis</name>
    <dbReference type="NCBI Taxonomy" id="1232429"/>
    <lineage>
        <taxon>Bacteria</taxon>
        <taxon>Bacillati</taxon>
        <taxon>Actinomycetota</taxon>
        <taxon>Actinomycetes</taxon>
        <taxon>Micrococcales</taxon>
        <taxon>Micrococcaceae</taxon>
        <taxon>Nesterenkonia</taxon>
    </lineage>
</organism>
<dbReference type="Gene3D" id="3.40.50.1820">
    <property type="entry name" value="alpha/beta hydrolase"/>
    <property type="match status" value="1"/>
</dbReference>
<evidence type="ECO:0000313" key="3">
    <source>
        <dbReference type="Proteomes" id="UP001205046"/>
    </source>
</evidence>
<dbReference type="SUPFAM" id="SSF53474">
    <property type="entry name" value="alpha/beta-Hydrolases"/>
    <property type="match status" value="1"/>
</dbReference>
<comment type="caution">
    <text evidence="2">The sequence shown here is derived from an EMBL/GenBank/DDBJ whole genome shotgun (WGS) entry which is preliminary data.</text>
</comment>